<dbReference type="SUPFAM" id="SSF55729">
    <property type="entry name" value="Acyl-CoA N-acyltransferases (Nat)"/>
    <property type="match status" value="1"/>
</dbReference>
<accession>A0A089QC19</accession>
<evidence type="ECO:0000313" key="11">
    <source>
        <dbReference type="EMBL" id="OUN18893.1"/>
    </source>
</evidence>
<dbReference type="Proteomes" id="UP000196255">
    <property type="component" value="Unassembled WGS sequence"/>
</dbReference>
<evidence type="ECO:0000313" key="15">
    <source>
        <dbReference type="Proteomes" id="UP000029488"/>
    </source>
</evidence>
<dbReference type="AlphaFoldDB" id="A0A089QC19"/>
<reference evidence="14 26" key="12">
    <citation type="submission" date="2022-12" db="EMBL/GenBank/DDBJ databases">
        <title>Assessment of beneficial effects and identification of host adaptation-associated genes of Ligilactobacillus salivarius isolated from Meles meles.</title>
        <authorList>
            <person name="Wang Y."/>
        </authorList>
    </citation>
    <scope>NUCLEOTIDE SEQUENCE [LARGE SCALE GENOMIC DNA]</scope>
    <source>
        <strain evidence="14 26">S35</strain>
    </source>
</reference>
<dbReference type="EMBL" id="CP114509">
    <property type="protein sequence ID" value="WHS18439.1"/>
    <property type="molecule type" value="Genomic_DNA"/>
</dbReference>
<evidence type="ECO:0000313" key="8">
    <source>
        <dbReference type="EMBL" id="OQQ83945.1"/>
    </source>
</evidence>
<dbReference type="GeneID" id="89465714"/>
<dbReference type="EMBL" id="CP007646">
    <property type="protein sequence ID" value="AIR10639.1"/>
    <property type="molecule type" value="Genomic_DNA"/>
</dbReference>
<dbReference type="Proteomes" id="UP000471300">
    <property type="component" value="Unassembled WGS sequence"/>
</dbReference>
<reference evidence="13 23" key="8">
    <citation type="submission" date="2018-05" db="EMBL/GenBank/DDBJ databases">
        <title>Lactobacillus salivarius genome sequencing and assembly.</title>
        <authorList>
            <person name="Audisio C."/>
            <person name="Albarracin L."/>
            <person name="Torres M.J."/>
            <person name="Hebert E.M."/>
            <person name="Saavedra L."/>
        </authorList>
    </citation>
    <scope>NUCLEOTIDE SEQUENCE [LARGE SCALE GENOMIC DNA]</scope>
    <source>
        <strain evidence="13 23">A3iob</strain>
    </source>
</reference>
<dbReference type="Gene3D" id="3.40.630.30">
    <property type="match status" value="1"/>
</dbReference>
<evidence type="ECO:0000313" key="13">
    <source>
        <dbReference type="EMBL" id="PWG53091.1"/>
    </source>
</evidence>
<sequence length="121" mass="14081">MLYKYKKDYQKIAMGLLSFIAELKDISRLQSELKWYDAEDNRNLYLWKDDSNDFVGIVGIEENDDIVIVRHITVSPAVRNEGVSFKILDDLQNLYSEKKIMGNIETTNLITKWEMKNGSGK</sequence>
<dbReference type="Proteomes" id="UP000094723">
    <property type="component" value="Chromosome"/>
</dbReference>
<dbReference type="Proteomes" id="UP001224533">
    <property type="component" value="Chromosome"/>
</dbReference>
<evidence type="ECO:0000313" key="5">
    <source>
        <dbReference type="EMBL" id="MDN4833363.1"/>
    </source>
</evidence>
<name>A0A089QC19_9LACO</name>
<reference evidence="17 18" key="3">
    <citation type="submission" date="2017-03" db="EMBL/GenBank/DDBJ databases">
        <title>Phylogenomics and comparative genomics of Lactobacillus salivarius, a mammalian gut commensal.</title>
        <authorList>
            <person name="Harris H.M."/>
        </authorList>
    </citation>
    <scope>NUCLEOTIDE SEQUENCE [LARGE SCALE GENOMIC DNA]</scope>
    <source>
        <strain evidence="10 17">AH4231</strain>
        <strain evidence="9 18">JCM 1047</strain>
        <strain evidence="8 19">LMG 14477</strain>
    </source>
</reference>
<dbReference type="Proteomes" id="UP000195378">
    <property type="component" value="Chromosome"/>
</dbReference>
<reference evidence="4" key="11">
    <citation type="submission" date="2021-09" db="EMBL/GenBank/DDBJ databases">
        <authorList>
            <person name="Gilroy R."/>
        </authorList>
    </citation>
    <scope>NUCLEOTIDE SEQUENCE</scope>
    <source>
        <strain evidence="4">CHK189-29639</strain>
    </source>
</reference>
<reference evidence="21" key="5">
    <citation type="submission" date="2017-04" db="EMBL/GenBank/DDBJ databases">
        <title>Function of individual gut microbiota members based on whole genome sequencing of pure cultures obtained from chicken caecum.</title>
        <authorList>
            <person name="Medvecky M."/>
            <person name="Cejkova D."/>
            <person name="Polansky O."/>
            <person name="Karasova D."/>
            <person name="Kubasova T."/>
            <person name="Cizek A."/>
            <person name="Rychlik I."/>
        </authorList>
    </citation>
    <scope>NUCLEOTIDE SEQUENCE [LARGE SCALE GENOMIC DNA]</scope>
    <source>
        <strain evidence="21">An84</strain>
    </source>
</reference>
<dbReference type="EMBL" id="VSTR01000001">
    <property type="protein sequence ID" value="MYY72464.1"/>
    <property type="molecule type" value="Genomic_DNA"/>
</dbReference>
<dbReference type="EMBL" id="CP020858">
    <property type="protein sequence ID" value="ARU19253.1"/>
    <property type="molecule type" value="Genomic_DNA"/>
</dbReference>
<reference evidence="12 22" key="7">
    <citation type="journal article" date="2018" name="Genome Announc.">
        <title>Fifty-Six Draft Genome Sequences of 10 Lactobacillus Species from 22 Commercial Dietary Supplements.</title>
        <authorList>
            <person name="Gangiredla J."/>
            <person name="Barnaba T.J."/>
            <person name="Mammel M.K."/>
            <person name="Lacher D.W."/>
            <person name="Elkins C.A."/>
            <person name="Lampel K.A."/>
            <person name="Whitehouse C.A."/>
            <person name="Tartera C."/>
        </authorList>
    </citation>
    <scope>NUCLEOTIDE SEQUENCE [LARGE SCALE GENOMIC DNA]</scope>
    <source>
        <strain evidence="12 22">DS11_12</strain>
    </source>
</reference>
<evidence type="ECO:0000313" key="10">
    <source>
        <dbReference type="EMBL" id="OQR25287.1"/>
    </source>
</evidence>
<dbReference type="InterPro" id="IPR016181">
    <property type="entry name" value="Acyl_CoA_acyltransferase"/>
</dbReference>
<dbReference type="KEGG" id="lsj:LSJ_0960c"/>
<protein>
    <submittedName>
        <fullName evidence="3">N-acetyltransferase</fullName>
    </submittedName>
    <submittedName>
        <fullName evidence="1">RibT protein</fullName>
    </submittedName>
</protein>
<dbReference type="EMBL" id="CP017107">
    <property type="protein sequence ID" value="AOO73833.1"/>
    <property type="molecule type" value="Genomic_DNA"/>
</dbReference>
<dbReference type="Proteomes" id="UP000245607">
    <property type="component" value="Unassembled WGS sequence"/>
</dbReference>
<reference evidence="3 20" key="4">
    <citation type="submission" date="2017-04" db="EMBL/GenBank/DDBJ databases">
        <title>Complete genome sequence of Lactobacillus salivarius ZLS006, a probiotic strain isolated from healthy piglet.</title>
        <authorList>
            <person name="Zhang D."/>
        </authorList>
    </citation>
    <scope>NUCLEOTIDE SEQUENCE [LARGE SCALE GENOMIC DNA]</scope>
    <source>
        <strain evidence="3 20">ZLS006</strain>
    </source>
</reference>
<gene>
    <name evidence="11" type="ORF">B5G36_03760</name>
    <name evidence="10" type="ORF">B6U37_05085</name>
    <name evidence="9" type="ORF">B6U56_05265</name>
    <name evidence="8" type="ORF">B6U60_04770</name>
    <name evidence="3" type="ORF">B7R82_04290</name>
    <name evidence="2" type="ORF">BHF65_06230</name>
    <name evidence="13" type="ORF">DB362_04025</name>
    <name evidence="12" type="ORF">DBP89_00465</name>
    <name evidence="7" type="ORF">FYL06_01555</name>
    <name evidence="6" type="ORF">FYL10_01995</name>
    <name evidence="4" type="ORF">K8V06_06755</name>
    <name evidence="1" type="ORF">LSJ_0960c</name>
    <name evidence="14" type="ORF">O2U02_04260</name>
    <name evidence="5" type="ORF">QYC35_03815</name>
</gene>
<evidence type="ECO:0000313" key="2">
    <source>
        <dbReference type="EMBL" id="AOO73833.1"/>
    </source>
</evidence>
<dbReference type="EMBL" id="QFAS01000005">
    <property type="protein sequence ID" value="PWG53091.1"/>
    <property type="molecule type" value="Genomic_DNA"/>
</dbReference>
<evidence type="ECO:0000313" key="12">
    <source>
        <dbReference type="EMBL" id="PTR98637.1"/>
    </source>
</evidence>
<dbReference type="EMBL" id="VSTU01000001">
    <property type="protein sequence ID" value="MYZ65651.1"/>
    <property type="molecule type" value="Genomic_DNA"/>
</dbReference>
<evidence type="ECO:0000313" key="3">
    <source>
        <dbReference type="EMBL" id="ARU19253.1"/>
    </source>
</evidence>
<evidence type="ECO:0000313" key="25">
    <source>
        <dbReference type="Proteomes" id="UP000471300"/>
    </source>
</evidence>
<evidence type="ECO:0000313" key="22">
    <source>
        <dbReference type="Proteomes" id="UP000244552"/>
    </source>
</evidence>
<dbReference type="GO" id="GO:0016740">
    <property type="term" value="F:transferase activity"/>
    <property type="evidence" value="ECO:0007669"/>
    <property type="project" value="UniProtKB-KW"/>
</dbReference>
<evidence type="ECO:0000313" key="4">
    <source>
        <dbReference type="EMBL" id="HJG15817.1"/>
    </source>
</evidence>
<evidence type="ECO:0000313" key="1">
    <source>
        <dbReference type="EMBL" id="AIR10639.1"/>
    </source>
</evidence>
<dbReference type="EMBL" id="NBEF01000017">
    <property type="protein sequence ID" value="OQQ90692.1"/>
    <property type="molecule type" value="Genomic_DNA"/>
</dbReference>
<reference evidence="2 16" key="2">
    <citation type="submission" date="2016-09" db="EMBL/GenBank/DDBJ databases">
        <title>Complete Genome Sequence of Lactobacillus salivarius Jin.</title>
        <authorList>
            <person name="Jin N."/>
            <person name="Li C."/>
            <person name="Wang M."/>
            <person name="Ren D."/>
            <person name="Di Y."/>
            <person name="Pan R."/>
            <person name="Du S."/>
            <person name="Lu H."/>
            <person name="Li X."/>
            <person name="Tian M."/>
        </authorList>
    </citation>
    <scope>NUCLEOTIDE SEQUENCE [LARGE SCALE GENOMIC DNA]</scope>
    <source>
        <strain evidence="2 16">CICC 23174</strain>
    </source>
</reference>
<evidence type="ECO:0000313" key="26">
    <source>
        <dbReference type="Proteomes" id="UP001224533"/>
    </source>
</evidence>
<evidence type="ECO:0000313" key="17">
    <source>
        <dbReference type="Proteomes" id="UP000192353"/>
    </source>
</evidence>
<evidence type="ECO:0000313" key="6">
    <source>
        <dbReference type="EMBL" id="MYY72464.1"/>
    </source>
</evidence>
<dbReference type="Proteomes" id="UP000192353">
    <property type="component" value="Unassembled WGS sequence"/>
</dbReference>
<dbReference type="Proteomes" id="UP000192575">
    <property type="component" value="Unassembled WGS sequence"/>
</dbReference>
<proteinExistence type="predicted"/>
<evidence type="ECO:0000313" key="21">
    <source>
        <dbReference type="Proteomes" id="UP000196255"/>
    </source>
</evidence>
<evidence type="ECO:0000313" key="20">
    <source>
        <dbReference type="Proteomes" id="UP000195378"/>
    </source>
</evidence>
<reference evidence="4" key="10">
    <citation type="journal article" date="2021" name="PeerJ">
        <title>Extensive microbial diversity within the chicken gut microbiome revealed by metagenomics and culture.</title>
        <authorList>
            <person name="Gilroy R."/>
            <person name="Ravi A."/>
            <person name="Getino M."/>
            <person name="Pursley I."/>
            <person name="Horton D.L."/>
            <person name="Alikhan N.F."/>
            <person name="Baker D."/>
            <person name="Gharbi K."/>
            <person name="Hall N."/>
            <person name="Watson M."/>
            <person name="Adriaenssens E.M."/>
            <person name="Foster-Nyarko E."/>
            <person name="Jarju S."/>
            <person name="Secka A."/>
            <person name="Antonio M."/>
            <person name="Oren A."/>
            <person name="Chaudhuri R.R."/>
            <person name="La Ragione R."/>
            <person name="Hildebrand F."/>
            <person name="Pallen M.J."/>
        </authorList>
    </citation>
    <scope>NUCLEOTIDE SEQUENCE</scope>
    <source>
        <strain evidence="4">CHK189-29639</strain>
    </source>
</reference>
<dbReference type="Proteomes" id="UP000244552">
    <property type="component" value="Unassembled WGS sequence"/>
</dbReference>
<reference evidence="5" key="13">
    <citation type="submission" date="2023-07" db="EMBL/GenBank/DDBJ databases">
        <title>Complete genome sequence of Ligilactobacillus salivarius SRCM217594 isolated from Gallus gallus domesticus feces.</title>
        <authorList>
            <person name="Yang H.-G."/>
            <person name="Ryu M.-S."/>
            <person name="Ha G.-S."/>
            <person name="Yang H.-J."/>
            <person name="Jeong D.-Y."/>
        </authorList>
    </citation>
    <scope>NUCLEOTIDE SEQUENCE</scope>
    <source>
        <strain evidence="5">SRCM217594</strain>
    </source>
</reference>
<reference evidence="11" key="6">
    <citation type="journal article" date="2018" name="BMC Genomics">
        <title>Whole genome sequencing and function prediction of 133 gut anaerobes isolated from chicken caecum in pure cultures.</title>
        <authorList>
            <person name="Medvecky M."/>
            <person name="Cejkova D."/>
            <person name="Polansky O."/>
            <person name="Karasova D."/>
            <person name="Kubasova T."/>
            <person name="Cizek A."/>
            <person name="Rychlik I."/>
        </authorList>
    </citation>
    <scope>NUCLEOTIDE SEQUENCE</scope>
    <source>
        <strain evidence="11">An84</strain>
    </source>
</reference>
<dbReference type="EMBL" id="NBEY01000043">
    <property type="protein sequence ID" value="OQR25287.1"/>
    <property type="molecule type" value="Genomic_DNA"/>
</dbReference>
<evidence type="ECO:0000313" key="23">
    <source>
        <dbReference type="Proteomes" id="UP000245607"/>
    </source>
</evidence>
<dbReference type="RefSeq" id="WP_003700315.1">
    <property type="nucleotide sequence ID" value="NZ_CABMGV010000001.1"/>
</dbReference>
<dbReference type="EMBL" id="JAUIQT010000001">
    <property type="protein sequence ID" value="MDN4833363.1"/>
    <property type="molecule type" value="Genomic_DNA"/>
</dbReference>
<dbReference type="Proteomes" id="UP000470980">
    <property type="component" value="Unassembled WGS sequence"/>
</dbReference>
<evidence type="ECO:0000313" key="16">
    <source>
        <dbReference type="Proteomes" id="UP000094723"/>
    </source>
</evidence>
<reference evidence="1 15" key="1">
    <citation type="journal article" date="2014" name="BMC Genomics">
        <title>Unusual genome complexity in Lactobacillus salivarius JCM1046.</title>
        <authorList>
            <person name="Raftis E.J."/>
            <person name="Forde B.M."/>
            <person name="Claesson M.J."/>
            <person name="O'Toole P.W."/>
        </authorList>
    </citation>
    <scope>NUCLEOTIDE SEQUENCE [LARGE SCALE GENOMIC DNA]</scope>
    <source>
        <strain evidence="1 15">JCM1046</strain>
    </source>
</reference>
<dbReference type="Proteomes" id="UP000192638">
    <property type="component" value="Unassembled WGS sequence"/>
</dbReference>
<evidence type="ECO:0000313" key="9">
    <source>
        <dbReference type="EMBL" id="OQQ90692.1"/>
    </source>
</evidence>
<dbReference type="Proteomes" id="UP001174888">
    <property type="component" value="Unassembled WGS sequence"/>
</dbReference>
<dbReference type="EMBL" id="DYVK01000063">
    <property type="protein sequence ID" value="HJG15817.1"/>
    <property type="molecule type" value="Genomic_DNA"/>
</dbReference>
<dbReference type="EMBL" id="NBEB01000047">
    <property type="protein sequence ID" value="OQQ83945.1"/>
    <property type="molecule type" value="Genomic_DNA"/>
</dbReference>
<evidence type="ECO:0000313" key="24">
    <source>
        <dbReference type="Proteomes" id="UP000470980"/>
    </source>
</evidence>
<keyword evidence="3" id="KW-0808">Transferase</keyword>
<dbReference type="EMBL" id="NFHF01000006">
    <property type="protein sequence ID" value="OUN18893.1"/>
    <property type="molecule type" value="Genomic_DNA"/>
</dbReference>
<reference evidence="24 25" key="9">
    <citation type="journal article" date="2020" name="Food Funct.">
        <title>Screening of Lactobacillus salivarius strains from the feces of Chinese populations and the evaluation of their effects against intestinal inflammation in mice.</title>
        <authorList>
            <person name="Zhai Q."/>
            <person name="Shen X."/>
            <person name="Cen S."/>
            <person name="Zhang C."/>
            <person name="Tian F."/>
            <person name="Zhao J."/>
            <person name="Zhang H."/>
            <person name="Xue Y."/>
            <person name="Chen W."/>
        </authorList>
    </citation>
    <scope>NUCLEOTIDE SEQUENCE [LARGE SCALE GENOMIC DNA]</scope>
    <source>
        <strain evidence="7 25">FZJTZ28M4.scaf</strain>
        <strain evidence="6 24">FZJTZ9M6.scaf</strain>
    </source>
</reference>
<evidence type="ECO:0000313" key="7">
    <source>
        <dbReference type="EMBL" id="MYZ65651.1"/>
    </source>
</evidence>
<dbReference type="EMBL" id="QAGV01000001">
    <property type="protein sequence ID" value="PTR98637.1"/>
    <property type="molecule type" value="Genomic_DNA"/>
</dbReference>
<evidence type="ECO:0000313" key="14">
    <source>
        <dbReference type="EMBL" id="WHS18439.1"/>
    </source>
</evidence>
<evidence type="ECO:0000313" key="19">
    <source>
        <dbReference type="Proteomes" id="UP000192638"/>
    </source>
</evidence>
<organism evidence="1 15">
    <name type="scientific">Ligilactobacillus salivarius</name>
    <dbReference type="NCBI Taxonomy" id="1624"/>
    <lineage>
        <taxon>Bacteria</taxon>
        <taxon>Bacillati</taxon>
        <taxon>Bacillota</taxon>
        <taxon>Bacilli</taxon>
        <taxon>Lactobacillales</taxon>
        <taxon>Lactobacillaceae</taxon>
        <taxon>Ligilactobacillus</taxon>
    </lineage>
</organism>
<dbReference type="Proteomes" id="UP000759256">
    <property type="component" value="Unassembled WGS sequence"/>
</dbReference>
<evidence type="ECO:0000313" key="18">
    <source>
        <dbReference type="Proteomes" id="UP000192575"/>
    </source>
</evidence>
<dbReference type="Proteomes" id="UP000029488">
    <property type="component" value="Chromosome"/>
</dbReference>